<dbReference type="Proteomes" id="UP001642483">
    <property type="component" value="Unassembled WGS sequence"/>
</dbReference>
<evidence type="ECO:0000313" key="1">
    <source>
        <dbReference type="EMBL" id="CAK8695546.1"/>
    </source>
</evidence>
<evidence type="ECO:0000313" key="2">
    <source>
        <dbReference type="Proteomes" id="UP001642483"/>
    </source>
</evidence>
<organism evidence="1 2">
    <name type="scientific">Clavelina lepadiformis</name>
    <name type="common">Light-bulb sea squirt</name>
    <name type="synonym">Ascidia lepadiformis</name>
    <dbReference type="NCBI Taxonomy" id="159417"/>
    <lineage>
        <taxon>Eukaryota</taxon>
        <taxon>Metazoa</taxon>
        <taxon>Chordata</taxon>
        <taxon>Tunicata</taxon>
        <taxon>Ascidiacea</taxon>
        <taxon>Aplousobranchia</taxon>
        <taxon>Clavelinidae</taxon>
        <taxon>Clavelina</taxon>
    </lineage>
</organism>
<protein>
    <submittedName>
        <fullName evidence="1">Uncharacterized protein</fullName>
    </submittedName>
</protein>
<proteinExistence type="predicted"/>
<gene>
    <name evidence="1" type="ORF">CVLEPA_LOCUS28810</name>
</gene>
<sequence length="69" mass="7676">MFSFGVLREELHLQLTEIGCFSPPWMMPKSAKAFRASLSIWQGSGIKLPYLATSLTHSLQIYTATITGD</sequence>
<dbReference type="EMBL" id="CAWYQH010000152">
    <property type="protein sequence ID" value="CAK8695546.1"/>
    <property type="molecule type" value="Genomic_DNA"/>
</dbReference>
<name>A0ABP0GUY2_CLALP</name>
<accession>A0ABP0GUY2</accession>
<keyword evidence="2" id="KW-1185">Reference proteome</keyword>
<reference evidence="1 2" key="1">
    <citation type="submission" date="2024-02" db="EMBL/GenBank/DDBJ databases">
        <authorList>
            <person name="Daric V."/>
            <person name="Darras S."/>
        </authorList>
    </citation>
    <scope>NUCLEOTIDE SEQUENCE [LARGE SCALE GENOMIC DNA]</scope>
</reference>
<comment type="caution">
    <text evidence="1">The sequence shown here is derived from an EMBL/GenBank/DDBJ whole genome shotgun (WGS) entry which is preliminary data.</text>
</comment>